<dbReference type="EnsemblPlants" id="PNT75570">
    <property type="protein sequence ID" value="PNT75570"/>
    <property type="gene ID" value="BRADI_1g34982v3"/>
</dbReference>
<name>A0A2K2DMS3_BRADI</name>
<dbReference type="AlphaFoldDB" id="A0A2K2DMS3"/>
<reference evidence="1" key="2">
    <citation type="submission" date="2017-06" db="EMBL/GenBank/DDBJ databases">
        <title>WGS assembly of Brachypodium distachyon.</title>
        <authorList>
            <consortium name="The International Brachypodium Initiative"/>
            <person name="Lucas S."/>
            <person name="Harmon-Smith M."/>
            <person name="Lail K."/>
            <person name="Tice H."/>
            <person name="Grimwood J."/>
            <person name="Bruce D."/>
            <person name="Barry K."/>
            <person name="Shu S."/>
            <person name="Lindquist E."/>
            <person name="Wang M."/>
            <person name="Pitluck S."/>
            <person name="Vogel J.P."/>
            <person name="Garvin D.F."/>
            <person name="Mockler T.C."/>
            <person name="Schmutz J."/>
            <person name="Rokhsar D."/>
            <person name="Bevan M.W."/>
        </authorList>
    </citation>
    <scope>NUCLEOTIDE SEQUENCE</scope>
    <source>
        <strain evidence="1">Bd21</strain>
    </source>
</reference>
<sequence length="176" mass="18720">MGKAKPGPGETTQRRRMRAYESLDLDSAAALEPGSAQRLREAVRAMRAAEGREEARQLLRSAFSVPGAEDYAAVYKTWVAMEAAAGNVAAARELGTADEYAAFWIAYVAFELRHGGGAGSASARDAAVRATCAMAGVRLEEGGGAAGRPAPAPRCRWWTRLALLAVVRTAAAWVRR</sequence>
<dbReference type="Proteomes" id="UP000008810">
    <property type="component" value="Chromosome 1"/>
</dbReference>
<keyword evidence="3" id="KW-1185">Reference proteome</keyword>
<evidence type="ECO:0000313" key="3">
    <source>
        <dbReference type="Proteomes" id="UP000008810"/>
    </source>
</evidence>
<reference evidence="2" key="3">
    <citation type="submission" date="2018-08" db="UniProtKB">
        <authorList>
            <consortium name="EnsemblPlants"/>
        </authorList>
    </citation>
    <scope>IDENTIFICATION</scope>
    <source>
        <strain evidence="2">cv. Bd21</strain>
    </source>
</reference>
<evidence type="ECO:0000313" key="1">
    <source>
        <dbReference type="EMBL" id="PNT75570.1"/>
    </source>
</evidence>
<evidence type="ECO:0008006" key="4">
    <source>
        <dbReference type="Google" id="ProtNLM"/>
    </source>
</evidence>
<dbReference type="Gramene" id="PNT75570">
    <property type="protein sequence ID" value="PNT75570"/>
    <property type="gene ID" value="BRADI_1g34982v3"/>
</dbReference>
<dbReference type="EMBL" id="CM000880">
    <property type="protein sequence ID" value="PNT75570.1"/>
    <property type="molecule type" value="Genomic_DNA"/>
</dbReference>
<dbReference type="InParanoid" id="A0A2K2DMS3"/>
<accession>A0A2K2DMS3</accession>
<reference evidence="1 2" key="1">
    <citation type="journal article" date="2010" name="Nature">
        <title>Genome sequencing and analysis of the model grass Brachypodium distachyon.</title>
        <authorList>
            <consortium name="International Brachypodium Initiative"/>
        </authorList>
    </citation>
    <scope>NUCLEOTIDE SEQUENCE [LARGE SCALE GENOMIC DNA]</scope>
    <source>
        <strain evidence="1 2">Bd21</strain>
    </source>
</reference>
<gene>
    <name evidence="1" type="ORF">BRADI_1g34982v3</name>
</gene>
<evidence type="ECO:0000313" key="2">
    <source>
        <dbReference type="EnsemblPlants" id="PNT75570"/>
    </source>
</evidence>
<organism evidence="1">
    <name type="scientific">Brachypodium distachyon</name>
    <name type="common">Purple false brome</name>
    <name type="synonym">Trachynia distachya</name>
    <dbReference type="NCBI Taxonomy" id="15368"/>
    <lineage>
        <taxon>Eukaryota</taxon>
        <taxon>Viridiplantae</taxon>
        <taxon>Streptophyta</taxon>
        <taxon>Embryophyta</taxon>
        <taxon>Tracheophyta</taxon>
        <taxon>Spermatophyta</taxon>
        <taxon>Magnoliopsida</taxon>
        <taxon>Liliopsida</taxon>
        <taxon>Poales</taxon>
        <taxon>Poaceae</taxon>
        <taxon>BOP clade</taxon>
        <taxon>Pooideae</taxon>
        <taxon>Stipodae</taxon>
        <taxon>Brachypodieae</taxon>
        <taxon>Brachypodium</taxon>
    </lineage>
</organism>
<protein>
    <recommendedName>
        <fullName evidence="4">BUB1 N-terminal domain-containing protein</fullName>
    </recommendedName>
</protein>
<proteinExistence type="predicted"/>